<comment type="caution">
    <text evidence="1">The sequence shown here is derived from an EMBL/GenBank/DDBJ whole genome shotgun (WGS) entry which is preliminary data.</text>
</comment>
<feature type="non-terminal residue" evidence="1">
    <location>
        <position position="1"/>
    </location>
</feature>
<gene>
    <name evidence="1" type="ORF">LCGC14_2354190</name>
</gene>
<protein>
    <submittedName>
        <fullName evidence="1">Uncharacterized protein</fullName>
    </submittedName>
</protein>
<accession>A0A0F9F383</accession>
<name>A0A0F9F383_9ZZZZ</name>
<dbReference type="AlphaFoldDB" id="A0A0F9F383"/>
<dbReference type="EMBL" id="LAZR01034337">
    <property type="protein sequence ID" value="KKL45577.1"/>
    <property type="molecule type" value="Genomic_DNA"/>
</dbReference>
<evidence type="ECO:0000313" key="1">
    <source>
        <dbReference type="EMBL" id="KKL45577.1"/>
    </source>
</evidence>
<organism evidence="1">
    <name type="scientific">marine sediment metagenome</name>
    <dbReference type="NCBI Taxonomy" id="412755"/>
    <lineage>
        <taxon>unclassified sequences</taxon>
        <taxon>metagenomes</taxon>
        <taxon>ecological metagenomes</taxon>
    </lineage>
</organism>
<sequence length="83" mass="9089">PVKALWCRWGGHPLGALEAITWVIDGQRVPGHMCLRCFARVDLSRLLPGPYVLVKDLPHPGGGEWMVSGGCIVYPAPDDRTEP</sequence>
<proteinExistence type="predicted"/>
<reference evidence="1" key="1">
    <citation type="journal article" date="2015" name="Nature">
        <title>Complex archaea that bridge the gap between prokaryotes and eukaryotes.</title>
        <authorList>
            <person name="Spang A."/>
            <person name="Saw J.H."/>
            <person name="Jorgensen S.L."/>
            <person name="Zaremba-Niedzwiedzka K."/>
            <person name="Martijn J."/>
            <person name="Lind A.E."/>
            <person name="van Eijk R."/>
            <person name="Schleper C."/>
            <person name="Guy L."/>
            <person name="Ettema T.J."/>
        </authorList>
    </citation>
    <scope>NUCLEOTIDE SEQUENCE</scope>
</reference>